<reference evidence="4 5" key="1">
    <citation type="journal article" date="2013" name="Genome Biol.">
        <title>Genome of Acanthamoeba castellanii highlights extensive lateral gene transfer and early evolution of tyrosine kinase signaling.</title>
        <authorList>
            <person name="Clarke M."/>
            <person name="Lohan A.J."/>
            <person name="Liu B."/>
            <person name="Lagkouvardos I."/>
            <person name="Roy S."/>
            <person name="Zafar N."/>
            <person name="Bertelli C."/>
            <person name="Schilde C."/>
            <person name="Kianianmomeni A."/>
            <person name="Burglin T.R."/>
            <person name="Frech C."/>
            <person name="Turcotte B."/>
            <person name="Kopec K.O."/>
            <person name="Synnott J.M."/>
            <person name="Choo C."/>
            <person name="Paponov I."/>
            <person name="Finkler A."/>
            <person name="Soon Heng Tan C."/>
            <person name="Hutchins A.P."/>
            <person name="Weinmeier T."/>
            <person name="Rattei T."/>
            <person name="Chu J.S."/>
            <person name="Gimenez G."/>
            <person name="Irimia M."/>
            <person name="Rigden D.J."/>
            <person name="Fitzpatrick D.A."/>
            <person name="Lorenzo-Morales J."/>
            <person name="Bateman A."/>
            <person name="Chiu C.H."/>
            <person name="Tang P."/>
            <person name="Hegemann P."/>
            <person name="Fromm H."/>
            <person name="Raoult D."/>
            <person name="Greub G."/>
            <person name="Miranda-Saavedra D."/>
            <person name="Chen N."/>
            <person name="Nash P."/>
            <person name="Ginger M.L."/>
            <person name="Horn M."/>
            <person name="Schaap P."/>
            <person name="Caler L."/>
            <person name="Loftus B."/>
        </authorList>
    </citation>
    <scope>NUCLEOTIDE SEQUENCE [LARGE SCALE GENOMIC DNA]</scope>
    <source>
        <strain evidence="4 5">Neff</strain>
    </source>
</reference>
<feature type="compositionally biased region" description="Polar residues" evidence="2">
    <location>
        <begin position="15"/>
        <end position="24"/>
    </location>
</feature>
<name>L8H9Z9_ACACF</name>
<dbReference type="PANTHER" id="PTHR14879">
    <property type="entry name" value="CASPASE REGULATOR, RING FINGER DOMAIN-CONTAINING"/>
    <property type="match status" value="1"/>
</dbReference>
<dbReference type="SUPFAM" id="SSF57850">
    <property type="entry name" value="RING/U-box"/>
    <property type="match status" value="1"/>
</dbReference>
<feature type="region of interest" description="Disordered" evidence="2">
    <location>
        <begin position="1"/>
        <end position="24"/>
    </location>
</feature>
<dbReference type="AlphaFoldDB" id="L8H9Z9"/>
<keyword evidence="1" id="KW-0862">Zinc</keyword>
<evidence type="ECO:0000313" key="5">
    <source>
        <dbReference type="Proteomes" id="UP000011083"/>
    </source>
</evidence>
<dbReference type="InterPro" id="IPR001841">
    <property type="entry name" value="Znf_RING"/>
</dbReference>
<dbReference type="Pfam" id="PF13920">
    <property type="entry name" value="zf-C3HC4_3"/>
    <property type="match status" value="1"/>
</dbReference>
<dbReference type="PROSITE" id="PS50089">
    <property type="entry name" value="ZF_RING_2"/>
    <property type="match status" value="1"/>
</dbReference>
<dbReference type="FunFam" id="3.30.40.10:FF:000110">
    <property type="entry name" value="E3 ubiquitin-protein ligase RNF34 isoform X1"/>
    <property type="match status" value="1"/>
</dbReference>
<dbReference type="PANTHER" id="PTHR14879:SF5">
    <property type="entry name" value="RING-TYPE DOMAIN-CONTAINING PROTEIN"/>
    <property type="match status" value="1"/>
</dbReference>
<protein>
    <submittedName>
        <fullName evidence="4">Zinc finger, C3HC4 type (RING finger) domain containing protein</fullName>
    </submittedName>
</protein>
<dbReference type="GeneID" id="14922436"/>
<dbReference type="GO" id="GO:0008270">
    <property type="term" value="F:zinc ion binding"/>
    <property type="evidence" value="ECO:0007669"/>
    <property type="project" value="UniProtKB-KW"/>
</dbReference>
<dbReference type="InterPro" id="IPR013083">
    <property type="entry name" value="Znf_RING/FYVE/PHD"/>
</dbReference>
<evidence type="ECO:0000256" key="1">
    <source>
        <dbReference type="PROSITE-ProRule" id="PRU00175"/>
    </source>
</evidence>
<proteinExistence type="predicted"/>
<dbReference type="OrthoDB" id="29373at2759"/>
<keyword evidence="1" id="KW-0479">Metal-binding</keyword>
<evidence type="ECO:0000256" key="2">
    <source>
        <dbReference type="SAM" id="MobiDB-lite"/>
    </source>
</evidence>
<organism evidence="4 5">
    <name type="scientific">Acanthamoeba castellanii (strain ATCC 30010 / Neff)</name>
    <dbReference type="NCBI Taxonomy" id="1257118"/>
    <lineage>
        <taxon>Eukaryota</taxon>
        <taxon>Amoebozoa</taxon>
        <taxon>Discosea</taxon>
        <taxon>Longamoebia</taxon>
        <taxon>Centramoebida</taxon>
        <taxon>Acanthamoebidae</taxon>
        <taxon>Acanthamoeba</taxon>
    </lineage>
</organism>
<dbReference type="EMBL" id="KB007901">
    <property type="protein sequence ID" value="ELR21538.1"/>
    <property type="molecule type" value="Genomic_DNA"/>
</dbReference>
<dbReference type="Proteomes" id="UP000011083">
    <property type="component" value="Unassembled WGS sequence"/>
</dbReference>
<sequence>MDFAQAHASKLRQPVGTQWSQDASGAQLPSILPSLPEEGAARAQSGFSELGAKSEGDPDLCSVCMDRKIQTVFLECGHLACCKECSKRLRDCPICRRPISRVVLIYRA</sequence>
<gene>
    <name evidence="4" type="ORF">ACA1_226540</name>
</gene>
<feature type="domain" description="RING-type" evidence="3">
    <location>
        <begin position="61"/>
        <end position="96"/>
    </location>
</feature>
<accession>L8H9Z9</accession>
<dbReference type="SMART" id="SM00184">
    <property type="entry name" value="RING"/>
    <property type="match status" value="1"/>
</dbReference>
<dbReference type="STRING" id="1257118.L8H9Z9"/>
<dbReference type="KEGG" id="acan:ACA1_226540"/>
<keyword evidence="1" id="KW-0863">Zinc-finger</keyword>
<dbReference type="VEuPathDB" id="AmoebaDB:ACA1_226540"/>
<dbReference type="Gene3D" id="3.30.40.10">
    <property type="entry name" value="Zinc/RING finger domain, C3HC4 (zinc finger)"/>
    <property type="match status" value="1"/>
</dbReference>
<dbReference type="InterPro" id="IPR051728">
    <property type="entry name" value="RING-FYVE_E3_ubiquitin-ligase"/>
</dbReference>
<dbReference type="RefSeq" id="XP_004346483.1">
    <property type="nucleotide sequence ID" value="XM_004346433.1"/>
</dbReference>
<evidence type="ECO:0000313" key="4">
    <source>
        <dbReference type="EMBL" id="ELR21538.1"/>
    </source>
</evidence>
<keyword evidence="5" id="KW-1185">Reference proteome</keyword>
<evidence type="ECO:0000259" key="3">
    <source>
        <dbReference type="PROSITE" id="PS50089"/>
    </source>
</evidence>